<feature type="non-terminal residue" evidence="3">
    <location>
        <position position="70"/>
    </location>
</feature>
<organism evidence="3">
    <name type="scientific">Arion vulgaris</name>
    <dbReference type="NCBI Taxonomy" id="1028688"/>
    <lineage>
        <taxon>Eukaryota</taxon>
        <taxon>Metazoa</taxon>
        <taxon>Spiralia</taxon>
        <taxon>Lophotrochozoa</taxon>
        <taxon>Mollusca</taxon>
        <taxon>Gastropoda</taxon>
        <taxon>Heterobranchia</taxon>
        <taxon>Euthyneura</taxon>
        <taxon>Panpulmonata</taxon>
        <taxon>Eupulmonata</taxon>
        <taxon>Stylommatophora</taxon>
        <taxon>Helicina</taxon>
        <taxon>Arionoidea</taxon>
        <taxon>Arionidae</taxon>
        <taxon>Arion</taxon>
    </lineage>
</organism>
<evidence type="ECO:0000259" key="2">
    <source>
        <dbReference type="PROSITE" id="PS50157"/>
    </source>
</evidence>
<name>A0A0B7C738_9EUPU</name>
<sequence>YQCRICSKAYYTSGTLLVHIRKFHNVDAKSVKEVFPVYSYIEDQKVFTIRNSLLSDMKPVIDTDDTSMTE</sequence>
<dbReference type="Gene3D" id="3.30.160.60">
    <property type="entry name" value="Classic Zinc Finger"/>
    <property type="match status" value="1"/>
</dbReference>
<dbReference type="AlphaFoldDB" id="A0A0B7C738"/>
<keyword evidence="1" id="KW-0479">Metal-binding</keyword>
<keyword evidence="1" id="KW-0862">Zinc</keyword>
<dbReference type="InterPro" id="IPR036236">
    <property type="entry name" value="Znf_C2H2_sf"/>
</dbReference>
<gene>
    <name evidence="3" type="primary">ORF223526</name>
</gene>
<dbReference type="PROSITE" id="PS00028">
    <property type="entry name" value="ZINC_FINGER_C2H2_1"/>
    <property type="match status" value="1"/>
</dbReference>
<feature type="non-terminal residue" evidence="3">
    <location>
        <position position="1"/>
    </location>
</feature>
<protein>
    <recommendedName>
        <fullName evidence="2">C2H2-type domain-containing protein</fullName>
    </recommendedName>
</protein>
<accession>A0A0B7C738</accession>
<dbReference type="InterPro" id="IPR013087">
    <property type="entry name" value="Znf_C2H2_type"/>
</dbReference>
<keyword evidence="1" id="KW-0863">Zinc-finger</keyword>
<evidence type="ECO:0000313" key="3">
    <source>
        <dbReference type="EMBL" id="CEL00366.1"/>
    </source>
</evidence>
<reference evidence="3" key="1">
    <citation type="submission" date="2014-12" db="EMBL/GenBank/DDBJ databases">
        <title>Insight into the proteome of Arion vulgaris.</title>
        <authorList>
            <person name="Aradska J."/>
            <person name="Bulat T."/>
            <person name="Smidak R."/>
            <person name="Sarate P."/>
            <person name="Gangsoo J."/>
            <person name="Sialana F."/>
            <person name="Bilban M."/>
            <person name="Lubec G."/>
        </authorList>
    </citation>
    <scope>NUCLEOTIDE SEQUENCE</scope>
    <source>
        <tissue evidence="3">Skin</tissue>
    </source>
</reference>
<proteinExistence type="predicted"/>
<dbReference type="GO" id="GO:0008270">
    <property type="term" value="F:zinc ion binding"/>
    <property type="evidence" value="ECO:0007669"/>
    <property type="project" value="UniProtKB-KW"/>
</dbReference>
<feature type="domain" description="C2H2-type" evidence="2">
    <location>
        <begin position="1"/>
        <end position="29"/>
    </location>
</feature>
<evidence type="ECO:0000256" key="1">
    <source>
        <dbReference type="PROSITE-ProRule" id="PRU00042"/>
    </source>
</evidence>
<dbReference type="PROSITE" id="PS50157">
    <property type="entry name" value="ZINC_FINGER_C2H2_2"/>
    <property type="match status" value="1"/>
</dbReference>
<dbReference type="SUPFAM" id="SSF57667">
    <property type="entry name" value="beta-beta-alpha zinc fingers"/>
    <property type="match status" value="1"/>
</dbReference>
<dbReference type="EMBL" id="HACG01053495">
    <property type="protein sequence ID" value="CEL00366.1"/>
    <property type="molecule type" value="Transcribed_RNA"/>
</dbReference>